<dbReference type="GO" id="GO:0003677">
    <property type="term" value="F:DNA binding"/>
    <property type="evidence" value="ECO:0007669"/>
    <property type="project" value="UniProtKB-KW"/>
</dbReference>
<evidence type="ECO:0000313" key="5">
    <source>
        <dbReference type="EMBL" id="ASP38626.1"/>
    </source>
</evidence>
<evidence type="ECO:0000256" key="2">
    <source>
        <dbReference type="ARBA" id="ARBA00023125"/>
    </source>
</evidence>
<dbReference type="KEGG" id="bsan:CHH28_08020"/>
<dbReference type="GO" id="GO:0003700">
    <property type="term" value="F:DNA-binding transcription factor activity"/>
    <property type="evidence" value="ECO:0007669"/>
    <property type="project" value="InterPro"/>
</dbReference>
<dbReference type="PANTHER" id="PTHR30204:SF67">
    <property type="entry name" value="HTH-TYPE TRANSCRIPTIONAL REGULATOR MLRA-RELATED"/>
    <property type="match status" value="1"/>
</dbReference>
<dbReference type="OrthoDB" id="9800334at2"/>
<dbReference type="InterPro" id="IPR047057">
    <property type="entry name" value="MerR_fam"/>
</dbReference>
<keyword evidence="3" id="KW-0804">Transcription</keyword>
<proteinExistence type="predicted"/>
<evidence type="ECO:0000259" key="4">
    <source>
        <dbReference type="PROSITE" id="PS50937"/>
    </source>
</evidence>
<dbReference type="RefSeq" id="WP_094059814.1">
    <property type="nucleotide sequence ID" value="NZ_CP022530.1"/>
</dbReference>
<evidence type="ECO:0000256" key="1">
    <source>
        <dbReference type="ARBA" id="ARBA00023015"/>
    </source>
</evidence>
<keyword evidence="6" id="KW-1185">Reference proteome</keyword>
<evidence type="ECO:0000256" key="3">
    <source>
        <dbReference type="ARBA" id="ARBA00023163"/>
    </source>
</evidence>
<evidence type="ECO:0000313" key="6">
    <source>
        <dbReference type="Proteomes" id="UP000202440"/>
    </source>
</evidence>
<dbReference type="EMBL" id="CP022530">
    <property type="protein sequence ID" value="ASP38626.1"/>
    <property type="molecule type" value="Genomic_DNA"/>
</dbReference>
<dbReference type="AlphaFoldDB" id="A0A222FJ58"/>
<sequence length="305" mass="34115">MTSPHDEPQAAYYPIRVVSNETGVNAITLRAWERRYGLITPKRTAKGHRLYTEDDIRLIKQVVTLLNRGIPISQARAMLDHDQDASDIGIGLQTQPSQWHQYREQLSEAVQAFDDQQLGKTFDEVSQFFPIDIALRFLLIPIYAQLRDSVTQPLGHARLRFYSGFLHARLAWRLSEQSQRQPQASILVASVGQDDNIELLLTAILLKQMGLRCIWMNGLLSANNIVECLTSMNWQAALLQLPSTADQQQLGFVKDIAVESGRPVFVSGAPATLHDTLRQLGVIALQDDVQQAALNIRDLLTGAPA</sequence>
<dbReference type="Gene3D" id="1.10.1660.10">
    <property type="match status" value="1"/>
</dbReference>
<accession>A0A222FJ58</accession>
<dbReference type="SUPFAM" id="SSF46955">
    <property type="entry name" value="Putative DNA-binding domain"/>
    <property type="match status" value="1"/>
</dbReference>
<name>A0A222FJ58_9GAMM</name>
<keyword evidence="2" id="KW-0238">DNA-binding</keyword>
<dbReference type="PANTHER" id="PTHR30204">
    <property type="entry name" value="REDOX-CYCLING DRUG-SENSING TRANSCRIPTIONAL ACTIVATOR SOXR"/>
    <property type="match status" value="1"/>
</dbReference>
<dbReference type="Pfam" id="PF13411">
    <property type="entry name" value="MerR_1"/>
    <property type="match status" value="1"/>
</dbReference>
<dbReference type="InterPro" id="IPR000551">
    <property type="entry name" value="MerR-type_HTH_dom"/>
</dbReference>
<dbReference type="SMART" id="SM00422">
    <property type="entry name" value="HTH_MERR"/>
    <property type="match status" value="1"/>
</dbReference>
<organism evidence="5 6">
    <name type="scientific">Bacterioplanes sanyensis</name>
    <dbReference type="NCBI Taxonomy" id="1249553"/>
    <lineage>
        <taxon>Bacteria</taxon>
        <taxon>Pseudomonadati</taxon>
        <taxon>Pseudomonadota</taxon>
        <taxon>Gammaproteobacteria</taxon>
        <taxon>Oceanospirillales</taxon>
        <taxon>Oceanospirillaceae</taxon>
        <taxon>Bacterioplanes</taxon>
    </lineage>
</organism>
<feature type="domain" description="HTH merR-type" evidence="4">
    <location>
        <begin position="12"/>
        <end position="81"/>
    </location>
</feature>
<keyword evidence="1" id="KW-0805">Transcription regulation</keyword>
<dbReference type="PROSITE" id="PS50937">
    <property type="entry name" value="HTH_MERR_2"/>
    <property type="match status" value="1"/>
</dbReference>
<dbReference type="CDD" id="cd01104">
    <property type="entry name" value="HTH_MlrA-CarA"/>
    <property type="match status" value="1"/>
</dbReference>
<reference evidence="5 6" key="1">
    <citation type="submission" date="2017-07" db="EMBL/GenBank/DDBJ databases">
        <title>Annotated genome sequence of Bacterioplanes sanyensis isolated from Red Sea.</title>
        <authorList>
            <person name="Rehman Z.U."/>
        </authorList>
    </citation>
    <scope>NUCLEOTIDE SEQUENCE [LARGE SCALE GENOMIC DNA]</scope>
    <source>
        <strain evidence="5 6">NV9</strain>
    </source>
</reference>
<dbReference type="Proteomes" id="UP000202440">
    <property type="component" value="Chromosome"/>
</dbReference>
<protein>
    <recommendedName>
        <fullName evidence="4">HTH merR-type domain-containing protein</fullName>
    </recommendedName>
</protein>
<gene>
    <name evidence="5" type="ORF">CHH28_08020</name>
</gene>
<dbReference type="InterPro" id="IPR009061">
    <property type="entry name" value="DNA-bd_dom_put_sf"/>
</dbReference>